<dbReference type="InterPro" id="IPR036388">
    <property type="entry name" value="WH-like_DNA-bd_sf"/>
</dbReference>
<evidence type="ECO:0000313" key="2">
    <source>
        <dbReference type="EMBL" id="PSN95216.1"/>
    </source>
</evidence>
<dbReference type="InterPro" id="IPR038723">
    <property type="entry name" value="ArnR1-like_HTH"/>
</dbReference>
<dbReference type="InterPro" id="IPR036390">
    <property type="entry name" value="WH_DNA-bd_sf"/>
</dbReference>
<gene>
    <name evidence="2" type="ORF">B9Q06_06370</name>
</gene>
<organism evidence="2 3">
    <name type="scientific">Candidatus Marsarchaeota G2 archaeon ECH_B_2</name>
    <dbReference type="NCBI Taxonomy" id="1978160"/>
    <lineage>
        <taxon>Archaea</taxon>
        <taxon>Candidatus Marsarchaeota</taxon>
        <taxon>Candidatus Marsarchaeota group 2</taxon>
    </lineage>
</organism>
<evidence type="ECO:0000313" key="3">
    <source>
        <dbReference type="Proteomes" id="UP000241284"/>
    </source>
</evidence>
<dbReference type="Gene3D" id="1.10.10.10">
    <property type="entry name" value="Winged helix-like DNA-binding domain superfamily/Winged helix DNA-binding domain"/>
    <property type="match status" value="1"/>
</dbReference>
<comment type="caution">
    <text evidence="2">The sequence shown here is derived from an EMBL/GenBank/DDBJ whole genome shotgun (WGS) entry which is preliminary data.</text>
</comment>
<reference evidence="2 3" key="1">
    <citation type="submission" date="2017-04" db="EMBL/GenBank/DDBJ databases">
        <title>Novel microbial lineages endemic to geothermal iron-oxide mats fill important gaps in the evolutionary history of Archaea.</title>
        <authorList>
            <person name="Jay Z.J."/>
            <person name="Beam J.P."/>
            <person name="Dlakic M."/>
            <person name="Rusch D.B."/>
            <person name="Kozubal M.A."/>
            <person name="Inskeep W.P."/>
        </authorList>
    </citation>
    <scope>NUCLEOTIDE SEQUENCE [LARGE SCALE GENOMIC DNA]</scope>
    <source>
        <strain evidence="2">ECH_B_2</strain>
    </source>
</reference>
<sequence>MRSPNRRRPNTTIYPATRQNLRPRQRIRLSVRINHTASRFRAHILRSVEGKLKVTKERYRSRVSIIVDVLKAVESEDNEDQRLTHIMSKANLPYNRFSSILSDLVSKGLIAEKGSGEKKSYALTPKGKKYVQEYEKFKKLSEAFGLNI</sequence>
<accession>A0A2R6B9C7</accession>
<name>A0A2R6B9C7_9ARCH</name>
<dbReference type="SUPFAM" id="SSF46785">
    <property type="entry name" value="Winged helix' DNA-binding domain"/>
    <property type="match status" value="1"/>
</dbReference>
<evidence type="ECO:0000259" key="1">
    <source>
        <dbReference type="Pfam" id="PF14947"/>
    </source>
</evidence>
<proteinExistence type="predicted"/>
<protein>
    <recommendedName>
        <fullName evidence="1">ArnR1-like winged helix-turn-helix domain-containing protein</fullName>
    </recommendedName>
</protein>
<dbReference type="EMBL" id="NEXH01000012">
    <property type="protein sequence ID" value="PSN95216.1"/>
    <property type="molecule type" value="Genomic_DNA"/>
</dbReference>
<feature type="domain" description="ArnR1-like winged helix-turn-helix" evidence="1">
    <location>
        <begin position="60"/>
        <end position="141"/>
    </location>
</feature>
<dbReference type="AlphaFoldDB" id="A0A2R6B9C7"/>
<dbReference type="Proteomes" id="UP000241284">
    <property type="component" value="Unassembled WGS sequence"/>
</dbReference>
<dbReference type="Pfam" id="PF14947">
    <property type="entry name" value="HTH_45"/>
    <property type="match status" value="1"/>
</dbReference>